<dbReference type="PRINTS" id="PR00722">
    <property type="entry name" value="CHYMOTRYPSIN"/>
</dbReference>
<name>A0A5B8JED3_9ACTN</name>
<dbReference type="GO" id="GO:0006508">
    <property type="term" value="P:proteolysis"/>
    <property type="evidence" value="ECO:0007669"/>
    <property type="project" value="UniProtKB-KW"/>
</dbReference>
<dbReference type="PANTHER" id="PTHR24276:SF98">
    <property type="entry name" value="FI18310P1-RELATED"/>
    <property type="match status" value="1"/>
</dbReference>
<sequence>MIRRTAQPKTRRTSGTAARVALLGAATALVTAGLGGSAGAVVNGEDSTQRYSFMASIPMGMPVSGGGTLDGVCGGTLIHPRWVLTAAHCAGQIGGANPKGTVRIGSEYRNSGGTVRTIVKKIVHPDYSAPGQRGHHDLALIKLDRPVAHTPARIAERAPAVGAPTRVLGFGTTVDSLDLSEWKFAERLQQLETRRAADATCSNFKPGAELCTESRVPKAMACPGDSGGPQIQRIGGRWQLVGATSGDGDTNDYCTSGPGVWTSVPAHKGWIAKTLAQHR</sequence>
<protein>
    <submittedName>
        <fullName evidence="4">Serine protease</fullName>
    </submittedName>
</protein>
<dbReference type="EMBL" id="CP042266">
    <property type="protein sequence ID" value="QDY80115.1"/>
    <property type="molecule type" value="Genomic_DNA"/>
</dbReference>
<dbReference type="InterPro" id="IPR050430">
    <property type="entry name" value="Peptidase_S1"/>
</dbReference>
<dbReference type="Gene3D" id="2.40.10.10">
    <property type="entry name" value="Trypsin-like serine proteases"/>
    <property type="match status" value="1"/>
</dbReference>
<evidence type="ECO:0000259" key="3">
    <source>
        <dbReference type="PROSITE" id="PS50240"/>
    </source>
</evidence>
<dbReference type="InterPro" id="IPR001314">
    <property type="entry name" value="Peptidase_S1A"/>
</dbReference>
<dbReference type="Pfam" id="PF00089">
    <property type="entry name" value="Trypsin"/>
    <property type="match status" value="1"/>
</dbReference>
<dbReference type="CDD" id="cd00190">
    <property type="entry name" value="Tryp_SPc"/>
    <property type="match status" value="1"/>
</dbReference>
<dbReference type="Proteomes" id="UP000320580">
    <property type="component" value="Chromosome"/>
</dbReference>
<organism evidence="4 5">
    <name type="scientific">Streptomyces qinzhouensis</name>
    <dbReference type="NCBI Taxonomy" id="2599401"/>
    <lineage>
        <taxon>Bacteria</taxon>
        <taxon>Bacillati</taxon>
        <taxon>Actinomycetota</taxon>
        <taxon>Actinomycetes</taxon>
        <taxon>Kitasatosporales</taxon>
        <taxon>Streptomycetaceae</taxon>
        <taxon>Streptomyces</taxon>
    </lineage>
</organism>
<comment type="similarity">
    <text evidence="1">Belongs to the peptidase S1 family.</text>
</comment>
<dbReference type="PROSITE" id="PS00134">
    <property type="entry name" value="TRYPSIN_HIS"/>
    <property type="match status" value="1"/>
</dbReference>
<dbReference type="KEGG" id="sqz:FQU76_30460"/>
<dbReference type="SMART" id="SM00020">
    <property type="entry name" value="Tryp_SPc"/>
    <property type="match status" value="1"/>
</dbReference>
<evidence type="ECO:0000256" key="1">
    <source>
        <dbReference type="ARBA" id="ARBA00007664"/>
    </source>
</evidence>
<proteinExistence type="inferred from homology"/>
<dbReference type="SUPFAM" id="SSF50494">
    <property type="entry name" value="Trypsin-like serine proteases"/>
    <property type="match status" value="1"/>
</dbReference>
<reference evidence="4 5" key="1">
    <citation type="submission" date="2019-07" db="EMBL/GenBank/DDBJ databases">
        <authorList>
            <person name="Zhu P."/>
        </authorList>
    </citation>
    <scope>NUCLEOTIDE SEQUENCE [LARGE SCALE GENOMIC DNA]</scope>
    <source>
        <strain evidence="4 5">SSL-25</strain>
    </source>
</reference>
<dbReference type="GO" id="GO:0004252">
    <property type="term" value="F:serine-type endopeptidase activity"/>
    <property type="evidence" value="ECO:0007669"/>
    <property type="project" value="InterPro"/>
</dbReference>
<keyword evidence="4" id="KW-0378">Hydrolase</keyword>
<keyword evidence="4" id="KW-0645">Protease</keyword>
<dbReference type="InterPro" id="IPR001254">
    <property type="entry name" value="Trypsin_dom"/>
</dbReference>
<accession>A0A5B8JED3</accession>
<dbReference type="AlphaFoldDB" id="A0A5B8JED3"/>
<feature type="domain" description="Peptidase S1" evidence="3">
    <location>
        <begin position="41"/>
        <end position="276"/>
    </location>
</feature>
<gene>
    <name evidence="4" type="ORF">FQU76_30460</name>
</gene>
<dbReference type="RefSeq" id="WP_146483512.1">
    <property type="nucleotide sequence ID" value="NZ_CP042266.1"/>
</dbReference>
<dbReference type="PROSITE" id="PS50240">
    <property type="entry name" value="TRYPSIN_DOM"/>
    <property type="match status" value="1"/>
</dbReference>
<dbReference type="InterPro" id="IPR043504">
    <property type="entry name" value="Peptidase_S1_PA_chymotrypsin"/>
</dbReference>
<dbReference type="PANTHER" id="PTHR24276">
    <property type="entry name" value="POLYSERASE-RELATED"/>
    <property type="match status" value="1"/>
</dbReference>
<keyword evidence="2" id="KW-1015">Disulfide bond</keyword>
<dbReference type="InterPro" id="IPR018114">
    <property type="entry name" value="TRYPSIN_HIS"/>
</dbReference>
<dbReference type="InterPro" id="IPR009003">
    <property type="entry name" value="Peptidase_S1_PA"/>
</dbReference>
<evidence type="ECO:0000313" key="4">
    <source>
        <dbReference type="EMBL" id="QDY80115.1"/>
    </source>
</evidence>
<keyword evidence="5" id="KW-1185">Reference proteome</keyword>
<evidence type="ECO:0000313" key="5">
    <source>
        <dbReference type="Proteomes" id="UP000320580"/>
    </source>
</evidence>
<evidence type="ECO:0000256" key="2">
    <source>
        <dbReference type="ARBA" id="ARBA00023157"/>
    </source>
</evidence>
<dbReference type="OrthoDB" id="3657335at2"/>